<reference evidence="1" key="1">
    <citation type="submission" date="2010-07" db="EMBL/GenBank/DDBJ databases">
        <authorList>
            <consortium name="CONSOLIDER consortium CSD2007-00005"/>
            <person name="Guazzaroni M.-E."/>
            <person name="Richter M."/>
            <person name="Garcia-Salamanca A."/>
            <person name="Yarza P."/>
            <person name="Ferrer M."/>
        </authorList>
    </citation>
    <scope>NUCLEOTIDE SEQUENCE</scope>
</reference>
<accession>D9PKC5</accession>
<reference evidence="1" key="2">
    <citation type="journal article" date="2011" name="Microb. Ecol.">
        <title>Taxonomic and Functional Metagenomic Profiling of the Microbial Community in the Anoxic Sediment of a Sub-saline Shallow Lake (Laguna de Carrizo, Central Spain).</title>
        <authorList>
            <person name="Ferrer M."/>
            <person name="Guazzaroni M.E."/>
            <person name="Richter M."/>
            <person name="Garcia-Salamanca A."/>
            <person name="Yarza P."/>
            <person name="Suarez-Suarez A."/>
            <person name="Solano J."/>
            <person name="Alcaide M."/>
            <person name="van Dillewijn P."/>
            <person name="Molina-Henares M.A."/>
            <person name="Lopez-Cortes N."/>
            <person name="Al-Ramahi Y."/>
            <person name="Guerrero C."/>
            <person name="Acosta A."/>
            <person name="de Eugenio L.I."/>
            <person name="Martinez V."/>
            <person name="Marques S."/>
            <person name="Rojo F."/>
            <person name="Santero E."/>
            <person name="Genilloud O."/>
            <person name="Perez-Perez J."/>
            <person name="Rossello-Mora R."/>
            <person name="Ramos J.L."/>
        </authorList>
    </citation>
    <scope>NUCLEOTIDE SEQUENCE</scope>
</reference>
<organism evidence="1">
    <name type="scientific">sediment metagenome</name>
    <dbReference type="NCBI Taxonomy" id="749907"/>
    <lineage>
        <taxon>unclassified sequences</taxon>
        <taxon>metagenomes</taxon>
        <taxon>ecological metagenomes</taxon>
    </lineage>
</organism>
<feature type="non-terminal residue" evidence="1">
    <location>
        <position position="1"/>
    </location>
</feature>
<comment type="caution">
    <text evidence="1">The sequence shown here is derived from an EMBL/GenBank/DDBJ whole genome shotgun (WGS) entry which is preliminary data.</text>
</comment>
<protein>
    <submittedName>
        <fullName evidence="1">Uncharacterized protein</fullName>
    </submittedName>
</protein>
<name>D9PKC5_9ZZZZ</name>
<gene>
    <name evidence="1" type="ORF">LDC_1990</name>
</gene>
<dbReference type="EMBL" id="ADZX01000596">
    <property type="protein sequence ID" value="EFK95994.1"/>
    <property type="molecule type" value="Genomic_DNA"/>
</dbReference>
<proteinExistence type="predicted"/>
<dbReference type="AlphaFoldDB" id="D9PKC5"/>
<evidence type="ECO:0000313" key="1">
    <source>
        <dbReference type="EMBL" id="EFK95994.1"/>
    </source>
</evidence>
<sequence length="150" mass="16096">TAIHHDDRAPVALPGPPQMKLWPDALAHLGFVPEELMAVHPGLDKRLRSVEGAGPSWARYPLRDVLIVGPPGPVRVERLTGAAAAVELARNAYLVDFSVPSCHHLFLPPAARLASSVRVWRFTPGESLADLPAALDVLERLGASDSDPLV</sequence>